<dbReference type="Proteomes" id="UP001501265">
    <property type="component" value="Unassembled WGS sequence"/>
</dbReference>
<feature type="region of interest" description="Disordered" evidence="1">
    <location>
        <begin position="76"/>
        <end position="104"/>
    </location>
</feature>
<evidence type="ECO:0000256" key="1">
    <source>
        <dbReference type="SAM" id="MobiDB-lite"/>
    </source>
</evidence>
<keyword evidence="2" id="KW-0812">Transmembrane</keyword>
<name>A0ABP9CW63_9ACTN</name>
<keyword evidence="2" id="KW-0472">Membrane</keyword>
<dbReference type="EMBL" id="BAABIG010000080">
    <property type="protein sequence ID" value="GAA4820299.1"/>
    <property type="molecule type" value="Genomic_DNA"/>
</dbReference>
<protein>
    <submittedName>
        <fullName evidence="3">Uncharacterized protein</fullName>
    </submittedName>
</protein>
<sequence>MLLARDLDVAILVSLAFAVAVWAVYGGLVPAVLLVLLSPVVPGSPESLFPGVDFRYFPLRNPGLVSIPAGSLAGRLGTATSRETPDEARHAGTEARALTGAGAA</sequence>
<feature type="compositionally biased region" description="Basic and acidic residues" evidence="1">
    <location>
        <begin position="83"/>
        <end position="93"/>
    </location>
</feature>
<comment type="caution">
    <text evidence="3">The sequence shown here is derived from an EMBL/GenBank/DDBJ whole genome shotgun (WGS) entry which is preliminary data.</text>
</comment>
<keyword evidence="4" id="KW-1185">Reference proteome</keyword>
<evidence type="ECO:0000313" key="3">
    <source>
        <dbReference type="EMBL" id="GAA4820299.1"/>
    </source>
</evidence>
<reference evidence="4" key="1">
    <citation type="journal article" date="2019" name="Int. J. Syst. Evol. Microbiol.">
        <title>The Global Catalogue of Microorganisms (GCM) 10K type strain sequencing project: providing services to taxonomists for standard genome sequencing and annotation.</title>
        <authorList>
            <consortium name="The Broad Institute Genomics Platform"/>
            <consortium name="The Broad Institute Genome Sequencing Center for Infectious Disease"/>
            <person name="Wu L."/>
            <person name="Ma J."/>
        </authorList>
    </citation>
    <scope>NUCLEOTIDE SEQUENCE [LARGE SCALE GENOMIC DNA]</scope>
    <source>
        <strain evidence="4">JCM 18081</strain>
    </source>
</reference>
<accession>A0ABP9CW63</accession>
<proteinExistence type="predicted"/>
<feature type="transmembrane region" description="Helical" evidence="2">
    <location>
        <begin position="12"/>
        <end position="37"/>
    </location>
</feature>
<evidence type="ECO:0000313" key="4">
    <source>
        <dbReference type="Proteomes" id="UP001501265"/>
    </source>
</evidence>
<organism evidence="3 4">
    <name type="scientific">Streptomyces ziwulingensis</name>
    <dbReference type="NCBI Taxonomy" id="1045501"/>
    <lineage>
        <taxon>Bacteria</taxon>
        <taxon>Bacillati</taxon>
        <taxon>Actinomycetota</taxon>
        <taxon>Actinomycetes</taxon>
        <taxon>Kitasatosporales</taxon>
        <taxon>Streptomycetaceae</taxon>
        <taxon>Streptomyces</taxon>
    </lineage>
</organism>
<gene>
    <name evidence="3" type="ORF">GCM10023220_61570</name>
</gene>
<keyword evidence="2" id="KW-1133">Transmembrane helix</keyword>
<evidence type="ECO:0000256" key="2">
    <source>
        <dbReference type="SAM" id="Phobius"/>
    </source>
</evidence>